<dbReference type="KEGG" id="pzu:PHZ_c2213"/>
<dbReference type="GO" id="GO:0008236">
    <property type="term" value="F:serine-type peptidase activity"/>
    <property type="evidence" value="ECO:0007669"/>
    <property type="project" value="InterPro"/>
</dbReference>
<feature type="domain" description="Tail specific protease" evidence="2">
    <location>
        <begin position="286"/>
        <end position="473"/>
    </location>
</feature>
<dbReference type="RefSeq" id="WP_012522765.1">
    <property type="nucleotide sequence ID" value="NC_011144.1"/>
</dbReference>
<accession>B4REU8</accession>
<dbReference type="GO" id="GO:0030288">
    <property type="term" value="C:outer membrane-bounded periplasmic space"/>
    <property type="evidence" value="ECO:0007669"/>
    <property type="project" value="TreeGrafter"/>
</dbReference>
<dbReference type="GO" id="GO:0007165">
    <property type="term" value="P:signal transduction"/>
    <property type="evidence" value="ECO:0007669"/>
    <property type="project" value="TreeGrafter"/>
</dbReference>
<dbReference type="EMBL" id="CP000747">
    <property type="protein sequence ID" value="ACG78624.1"/>
    <property type="molecule type" value="Genomic_DNA"/>
</dbReference>
<evidence type="ECO:0000313" key="4">
    <source>
        <dbReference type="Proteomes" id="UP000001868"/>
    </source>
</evidence>
<dbReference type="InterPro" id="IPR005151">
    <property type="entry name" value="Tail-specific_protease"/>
</dbReference>
<dbReference type="SUPFAM" id="SSF52096">
    <property type="entry name" value="ClpP/crotonase"/>
    <property type="match status" value="1"/>
</dbReference>
<dbReference type="InterPro" id="IPR006311">
    <property type="entry name" value="TAT_signal"/>
</dbReference>
<evidence type="ECO:0000259" key="2">
    <source>
        <dbReference type="Pfam" id="PF03572"/>
    </source>
</evidence>
<keyword evidence="4" id="KW-1185">Reference proteome</keyword>
<dbReference type="Proteomes" id="UP000001868">
    <property type="component" value="Chromosome"/>
</dbReference>
<dbReference type="OrthoDB" id="9758793at2"/>
<gene>
    <name evidence="3" type="ordered locus">PHZ_c2213</name>
</gene>
<dbReference type="Pfam" id="PF03572">
    <property type="entry name" value="Peptidase_S41"/>
    <property type="match status" value="1"/>
</dbReference>
<dbReference type="PANTHER" id="PTHR32060">
    <property type="entry name" value="TAIL-SPECIFIC PROTEASE"/>
    <property type="match status" value="1"/>
</dbReference>
<dbReference type="HOGENOM" id="CLU_032380_0_0_5"/>
<feature type="chain" id="PRO_5002825397" description="Tail specific protease domain-containing protein" evidence="1">
    <location>
        <begin position="24"/>
        <end position="501"/>
    </location>
</feature>
<evidence type="ECO:0000256" key="1">
    <source>
        <dbReference type="SAM" id="SignalP"/>
    </source>
</evidence>
<organism evidence="3 4">
    <name type="scientific">Phenylobacterium zucineum (strain HLK1)</name>
    <dbReference type="NCBI Taxonomy" id="450851"/>
    <lineage>
        <taxon>Bacteria</taxon>
        <taxon>Pseudomonadati</taxon>
        <taxon>Pseudomonadota</taxon>
        <taxon>Alphaproteobacteria</taxon>
        <taxon>Caulobacterales</taxon>
        <taxon>Caulobacteraceae</taxon>
        <taxon>Phenylobacterium</taxon>
    </lineage>
</organism>
<dbReference type="Gene3D" id="3.90.226.10">
    <property type="entry name" value="2-enoyl-CoA Hydratase, Chain A, domain 1"/>
    <property type="match status" value="1"/>
</dbReference>
<name>B4REU8_PHEZH</name>
<dbReference type="PANTHER" id="PTHR32060:SF30">
    <property type="entry name" value="CARBOXY-TERMINAL PROCESSING PROTEASE CTPA"/>
    <property type="match status" value="1"/>
</dbReference>
<feature type="signal peptide" evidence="1">
    <location>
        <begin position="1"/>
        <end position="23"/>
    </location>
</feature>
<dbReference type="STRING" id="450851.PHZ_c2213"/>
<reference evidence="3 4" key="1">
    <citation type="journal article" date="2008" name="BMC Genomics">
        <title>Complete genome of Phenylobacterium zucineum - a novel facultative intracellular bacterium isolated from human erythroleukemia cell line K562.</title>
        <authorList>
            <person name="Luo Y."/>
            <person name="Xu X."/>
            <person name="Ding Z."/>
            <person name="Liu Z."/>
            <person name="Zhang B."/>
            <person name="Yan Z."/>
            <person name="Sun J."/>
            <person name="Hu S."/>
            <person name="Hu X."/>
        </authorList>
    </citation>
    <scope>NUCLEOTIDE SEQUENCE [LARGE SCALE GENOMIC DNA]</scope>
    <source>
        <strain evidence="3 4">HLK1</strain>
    </source>
</reference>
<proteinExistence type="predicted"/>
<dbReference type="GO" id="GO:0006508">
    <property type="term" value="P:proteolysis"/>
    <property type="evidence" value="ECO:0007669"/>
    <property type="project" value="InterPro"/>
</dbReference>
<sequence length="501" mass="54264">MPSFTRRRSLALLAAAGAAPAAAGRAARAQAPDPAGLLPAEAVRADLRHLYETLEAGHYDLFAHRSRAEYEAQLARLTAGVDRPLTRREAAGTLQKLAAYGRIGHARLEAPAEEFVAHIRAGGTFLPIFVRVDGTRVRLTRTADAAGELAAGTELLSIEGEPAHAWLERLGAYVSAERPYMAHAQMEQSFPALLWVELGERDALTVTVRGPEGAVVRRRVAAVTYPQLGEIGRAHPTPRIGADFNAREVRLLGDGIAYLRPGPFMNTAADAAGPSPSYEDSAYRAFLDAAFGTILTSGASDLIVDLRDNPGGDNSFSDAMVAWFADRPFRFASRFMLKASAPTKAWYARQRAEDPAPDRMLARLMAAEAAQPNGVRYAFEIPLTPPRAGPRYEGRVWALVNRHSYSNATSVAALIQDYGFGTVLGEETADVPTTYASTVHFELPHTGYSVSYPKSWFVRPSGDETLRGVVPDTPLARQPIGDAEDRMLAAAVAHVRETRPR</sequence>
<dbReference type="InterPro" id="IPR029045">
    <property type="entry name" value="ClpP/crotonase-like_dom_sf"/>
</dbReference>
<dbReference type="eggNOG" id="COG0793">
    <property type="taxonomic scope" value="Bacteria"/>
</dbReference>
<dbReference type="AlphaFoldDB" id="B4REU8"/>
<keyword evidence="1" id="KW-0732">Signal</keyword>
<protein>
    <recommendedName>
        <fullName evidence="2">Tail specific protease domain-containing protein</fullName>
    </recommendedName>
</protein>
<dbReference type="GO" id="GO:0004175">
    <property type="term" value="F:endopeptidase activity"/>
    <property type="evidence" value="ECO:0007669"/>
    <property type="project" value="TreeGrafter"/>
</dbReference>
<dbReference type="PROSITE" id="PS51318">
    <property type="entry name" value="TAT"/>
    <property type="match status" value="1"/>
</dbReference>
<evidence type="ECO:0000313" key="3">
    <source>
        <dbReference type="EMBL" id="ACG78624.1"/>
    </source>
</evidence>